<dbReference type="RefSeq" id="XP_007314040.1">
    <property type="nucleotide sequence ID" value="XM_007313978.1"/>
</dbReference>
<feature type="signal peptide" evidence="1">
    <location>
        <begin position="1"/>
        <end position="18"/>
    </location>
</feature>
<dbReference type="OrthoDB" id="1859733at2759"/>
<proteinExistence type="predicted"/>
<dbReference type="Proteomes" id="UP000008064">
    <property type="component" value="Unassembled WGS sequence"/>
</dbReference>
<dbReference type="GeneID" id="18817641"/>
<dbReference type="PANTHER" id="PTHR35567:SF1">
    <property type="entry name" value="CONSERVED FUNGAL PROTEIN (AFU_ORTHOLOGUE AFUA_1G14230)"/>
    <property type="match status" value="1"/>
</dbReference>
<gene>
    <name evidence="2" type="ORF">SERLADRAFT_458078</name>
</gene>
<dbReference type="InterPro" id="IPR021851">
    <property type="entry name" value="DUF3455"/>
</dbReference>
<reference evidence="2" key="1">
    <citation type="submission" date="2011-04" db="EMBL/GenBank/DDBJ databases">
        <title>Evolution of plant cell wall degrading machinery underlies the functional diversity of forest fungi.</title>
        <authorList>
            <consortium name="US DOE Joint Genome Institute (JGI-PGF)"/>
            <person name="Eastwood D.C."/>
            <person name="Floudas D."/>
            <person name="Binder M."/>
            <person name="Majcherczyk A."/>
            <person name="Schneider P."/>
            <person name="Aerts A."/>
            <person name="Asiegbu F.O."/>
            <person name="Baker S.E."/>
            <person name="Barry K."/>
            <person name="Bendiksby M."/>
            <person name="Blumentritt M."/>
            <person name="Coutinho P.M."/>
            <person name="Cullen D."/>
            <person name="Cullen D."/>
            <person name="Gathman A."/>
            <person name="Goodell B."/>
            <person name="Henrissat B."/>
            <person name="Ihrmark K."/>
            <person name="Kauserud H."/>
            <person name="Kohler A."/>
            <person name="LaButti K."/>
            <person name="Lapidus A."/>
            <person name="Lavin J.L."/>
            <person name="Lee Y.-H."/>
            <person name="Lindquist E."/>
            <person name="Lilly W."/>
            <person name="Lucas S."/>
            <person name="Morin E."/>
            <person name="Murat C."/>
            <person name="Oguiza J.A."/>
            <person name="Park J."/>
            <person name="Pisabarro A.G."/>
            <person name="Riley R."/>
            <person name="Rosling A."/>
            <person name="Salamov A."/>
            <person name="Schmidt O."/>
            <person name="Schmutz J."/>
            <person name="Skrede I."/>
            <person name="Stenlid J."/>
            <person name="Wiebenga A."/>
            <person name="Xie X."/>
            <person name="Kues U."/>
            <person name="Hibbett D.S."/>
            <person name="Hoffmeister D."/>
            <person name="Hogberg N."/>
            <person name="Martin F."/>
            <person name="Grigoriev I.V."/>
            <person name="Watkinson S.C."/>
        </authorList>
    </citation>
    <scope>NUCLEOTIDE SEQUENCE</scope>
    <source>
        <strain evidence="2">S7.9</strain>
    </source>
</reference>
<evidence type="ECO:0000256" key="1">
    <source>
        <dbReference type="SAM" id="SignalP"/>
    </source>
</evidence>
<organism>
    <name type="scientific">Serpula lacrymans var. lacrymans (strain S7.9)</name>
    <name type="common">Dry rot fungus</name>
    <dbReference type="NCBI Taxonomy" id="578457"/>
    <lineage>
        <taxon>Eukaryota</taxon>
        <taxon>Fungi</taxon>
        <taxon>Dikarya</taxon>
        <taxon>Basidiomycota</taxon>
        <taxon>Agaricomycotina</taxon>
        <taxon>Agaricomycetes</taxon>
        <taxon>Agaricomycetidae</taxon>
        <taxon>Boletales</taxon>
        <taxon>Coniophorineae</taxon>
        <taxon>Serpulaceae</taxon>
        <taxon>Serpula</taxon>
    </lineage>
</organism>
<accession>F8NIN6</accession>
<sequence length="241" mass="25144">MIFALPLLFGFGVSSTSGFSLLSNLSILSSCNLSHAVLQVPANQTQLVAPTFAPNFIGMGVGVQNYSCNATSSTYELVGAVAELFDVSCLYGTPAFESTPAQTYTAWNASSAITSQEIIGTLSLLEAPVVLGQHYYVANPVGSGLSPKWDFTSSGYTTGNSNAYMIGVKKGDIPSPDTEVNIDSLEVANVKGGLATTVFRVNNNGGQPPATCTPGTAPIAVKYVSQYWFFGGSVTPESLPI</sequence>
<dbReference type="KEGG" id="sla:SERLADRAFT_458078"/>
<dbReference type="AlphaFoldDB" id="F8NIN6"/>
<name>F8NIN6_SERL9</name>
<feature type="chain" id="PRO_5003376035" description="Malate dehydrogenase" evidence="1">
    <location>
        <begin position="19"/>
        <end position="241"/>
    </location>
</feature>
<keyword evidence="1" id="KW-0732">Signal</keyword>
<evidence type="ECO:0000313" key="2">
    <source>
        <dbReference type="EMBL" id="EGO29798.1"/>
    </source>
</evidence>
<dbReference type="PANTHER" id="PTHR35567">
    <property type="entry name" value="MALATE DEHYDROGENASE (AFU_ORTHOLOGUE AFUA_2G13800)"/>
    <property type="match status" value="1"/>
</dbReference>
<dbReference type="HOGENOM" id="CLU_067863_3_1_1"/>
<dbReference type="EMBL" id="GL945429">
    <property type="protein sequence ID" value="EGO29798.1"/>
    <property type="molecule type" value="Genomic_DNA"/>
</dbReference>
<dbReference type="Pfam" id="PF11937">
    <property type="entry name" value="DUF3455"/>
    <property type="match status" value="1"/>
</dbReference>
<protein>
    <recommendedName>
        <fullName evidence="3">Malate dehydrogenase</fullName>
    </recommendedName>
</protein>
<evidence type="ECO:0008006" key="3">
    <source>
        <dbReference type="Google" id="ProtNLM"/>
    </source>
</evidence>